<dbReference type="PANTHER" id="PTHR33375">
    <property type="entry name" value="CHROMOSOME-PARTITIONING PROTEIN PARB-RELATED"/>
    <property type="match status" value="1"/>
</dbReference>
<dbReference type="SUPFAM" id="SSF109709">
    <property type="entry name" value="KorB DNA-binding domain-like"/>
    <property type="match status" value="1"/>
</dbReference>
<evidence type="ECO:0000259" key="3">
    <source>
        <dbReference type="SMART" id="SM00470"/>
    </source>
</evidence>
<dbReference type="GO" id="GO:0007059">
    <property type="term" value="P:chromosome segregation"/>
    <property type="evidence" value="ECO:0007669"/>
    <property type="project" value="TreeGrafter"/>
</dbReference>
<name>A0A345ILQ3_9DEIO</name>
<accession>A0A345ILQ3</accession>
<feature type="domain" description="ParB-like N-terminal" evidence="3">
    <location>
        <begin position="29"/>
        <end position="123"/>
    </location>
</feature>
<dbReference type="SUPFAM" id="SSF110849">
    <property type="entry name" value="ParB/Sulfiredoxin"/>
    <property type="match status" value="1"/>
</dbReference>
<proteinExistence type="inferred from homology"/>
<dbReference type="AlphaFoldDB" id="A0A345ILQ3"/>
<dbReference type="SMART" id="SM00470">
    <property type="entry name" value="ParB"/>
    <property type="match status" value="1"/>
</dbReference>
<dbReference type="InterPro" id="IPR036086">
    <property type="entry name" value="ParB/Sulfiredoxin_sf"/>
</dbReference>
<dbReference type="FunFam" id="3.90.1530.30:FF:000001">
    <property type="entry name" value="Chromosome partitioning protein ParB"/>
    <property type="match status" value="1"/>
</dbReference>
<dbReference type="InterPro" id="IPR050336">
    <property type="entry name" value="Chromosome_partition/occlusion"/>
</dbReference>
<dbReference type="Gene3D" id="3.90.1530.30">
    <property type="match status" value="1"/>
</dbReference>
<evidence type="ECO:0000313" key="4">
    <source>
        <dbReference type="EMBL" id="AXH00626.1"/>
    </source>
</evidence>
<geneLocation type="plasmid" evidence="5">
    <name>pdrdi</name>
</geneLocation>
<evidence type="ECO:0000256" key="1">
    <source>
        <dbReference type="ARBA" id="ARBA00006295"/>
    </source>
</evidence>
<keyword evidence="4" id="KW-0614">Plasmid</keyword>
<evidence type="ECO:0000313" key="5">
    <source>
        <dbReference type="Proteomes" id="UP000253744"/>
    </source>
</evidence>
<organism evidence="4 5">
    <name type="scientific">Deinococcus wulumuqiensis</name>
    <dbReference type="NCBI Taxonomy" id="980427"/>
    <lineage>
        <taxon>Bacteria</taxon>
        <taxon>Thermotogati</taxon>
        <taxon>Deinococcota</taxon>
        <taxon>Deinococci</taxon>
        <taxon>Deinococcales</taxon>
        <taxon>Deinococcaceae</taxon>
        <taxon>Deinococcus</taxon>
    </lineage>
</organism>
<dbReference type="KEGG" id="dwu:DVJ83_15815"/>
<dbReference type="InterPro" id="IPR003115">
    <property type="entry name" value="ParB_N"/>
</dbReference>
<sequence>MSRDLPPPRAATSVASMRQILDDNVSSVALSDIEIVPHFNPRSAISTEQPFTRAALNDLIESINENGVLQPLLLRPIGNDRYALVAGERRYHASRFAGLKAVPAYIREMTEREAEEFALHENLQRSDLSADAKALLAIRAVARHMDIPEDQTVLVAGRIKKSGEDPKGLGDMLRRSFGISVSTFAQRYGKFTRFNQDEKRVIVDGRYGISTLIPLTQLPEGTQRTALLQQLLDGHITGAQLERQVSALRRGKALSTTPEDDLKTANQLLKKSTGTHRERALEMLNALLEHLRHPDAEEQN</sequence>
<dbReference type="NCBIfam" id="TIGR00180">
    <property type="entry name" value="parB_part"/>
    <property type="match status" value="1"/>
</dbReference>
<dbReference type="EMBL" id="CP031163">
    <property type="protein sequence ID" value="AXH00626.1"/>
    <property type="molecule type" value="Genomic_DNA"/>
</dbReference>
<protein>
    <submittedName>
        <fullName evidence="4">ParB/RepB/Spo0J family partition protein</fullName>
    </submittedName>
</protein>
<dbReference type="PANTHER" id="PTHR33375:SF7">
    <property type="entry name" value="CHROMOSOME 2-PARTITIONING PROTEIN PARB-RELATED"/>
    <property type="match status" value="1"/>
</dbReference>
<keyword evidence="2" id="KW-0238">DNA-binding</keyword>
<dbReference type="GO" id="GO:0005694">
    <property type="term" value="C:chromosome"/>
    <property type="evidence" value="ECO:0007669"/>
    <property type="project" value="TreeGrafter"/>
</dbReference>
<dbReference type="Proteomes" id="UP000253744">
    <property type="component" value="Plasmid pDrdI"/>
</dbReference>
<dbReference type="GO" id="GO:0003677">
    <property type="term" value="F:DNA binding"/>
    <property type="evidence" value="ECO:0007669"/>
    <property type="project" value="UniProtKB-KW"/>
</dbReference>
<dbReference type="RefSeq" id="WP_114673282.1">
    <property type="nucleotide sequence ID" value="NZ_CP031163.1"/>
</dbReference>
<evidence type="ECO:0000256" key="2">
    <source>
        <dbReference type="ARBA" id="ARBA00023125"/>
    </source>
</evidence>
<dbReference type="Gene3D" id="1.10.10.2830">
    <property type="match status" value="1"/>
</dbReference>
<dbReference type="CDD" id="cd16393">
    <property type="entry name" value="SPO0J_N"/>
    <property type="match status" value="1"/>
</dbReference>
<gene>
    <name evidence="4" type="ORF">DVJ83_15815</name>
</gene>
<dbReference type="Pfam" id="PF02195">
    <property type="entry name" value="ParB_N"/>
    <property type="match status" value="1"/>
</dbReference>
<dbReference type="InterPro" id="IPR004437">
    <property type="entry name" value="ParB/RepB/Spo0J"/>
</dbReference>
<reference evidence="4 5" key="1">
    <citation type="submission" date="2018-07" db="EMBL/GenBank/DDBJ databases">
        <title>Complete Genome and Methylome Analysis of Deinococcus wulumuqiensis NEB 479.</title>
        <authorList>
            <person name="Fomenkov A."/>
            <person name="Luyten Y."/>
            <person name="Vincze T."/>
            <person name="Anton B.P."/>
            <person name="Clark T."/>
            <person name="Roberts R.J."/>
            <person name="Morgan R.D."/>
        </authorList>
    </citation>
    <scope>NUCLEOTIDE SEQUENCE [LARGE SCALE GENOMIC DNA]</scope>
    <source>
        <strain evidence="4 5">NEB 479</strain>
        <plasmid evidence="5">Plasmid pdrdi</plasmid>
    </source>
</reference>
<comment type="similarity">
    <text evidence="1">Belongs to the ParB family.</text>
</comment>